<protein>
    <submittedName>
        <fullName evidence="2">DUF2975 domain-containing protein</fullName>
    </submittedName>
</protein>
<evidence type="ECO:0000313" key="3">
    <source>
        <dbReference type="Proteomes" id="UP001595937"/>
    </source>
</evidence>
<accession>A0ABW0FEV7</accession>
<dbReference type="InterPro" id="IPR021354">
    <property type="entry name" value="DUF2975"/>
</dbReference>
<organism evidence="2 3">
    <name type="scientific">Brachybacterium tyrofermentans</name>
    <dbReference type="NCBI Taxonomy" id="47848"/>
    <lineage>
        <taxon>Bacteria</taxon>
        <taxon>Bacillati</taxon>
        <taxon>Actinomycetota</taxon>
        <taxon>Actinomycetes</taxon>
        <taxon>Micrococcales</taxon>
        <taxon>Dermabacteraceae</taxon>
        <taxon>Brachybacterium</taxon>
    </lineage>
</organism>
<evidence type="ECO:0000256" key="1">
    <source>
        <dbReference type="SAM" id="Phobius"/>
    </source>
</evidence>
<keyword evidence="3" id="KW-1185">Reference proteome</keyword>
<dbReference type="GeneID" id="303297090"/>
<dbReference type="Pfam" id="PF11188">
    <property type="entry name" value="DUF2975"/>
    <property type="match status" value="1"/>
</dbReference>
<comment type="caution">
    <text evidence="2">The sequence shown here is derived from an EMBL/GenBank/DDBJ whole genome shotgun (WGS) entry which is preliminary data.</text>
</comment>
<feature type="transmembrane region" description="Helical" evidence="1">
    <location>
        <begin position="12"/>
        <end position="32"/>
    </location>
</feature>
<evidence type="ECO:0000313" key="2">
    <source>
        <dbReference type="EMBL" id="MFC5297927.1"/>
    </source>
</evidence>
<keyword evidence="1" id="KW-0472">Membrane</keyword>
<feature type="transmembrane region" description="Helical" evidence="1">
    <location>
        <begin position="120"/>
        <end position="141"/>
    </location>
</feature>
<dbReference type="RefSeq" id="WP_193118074.1">
    <property type="nucleotide sequence ID" value="NZ_BAAAIR010000034.1"/>
</dbReference>
<sequence length="167" mass="17457">MSAVGVTILRVIIWISLLGALVLQGVIVMAGLLDQAGIPTFAIVILSLGVLGILALQVIGVCILRLLGLVRHGRVFSQRSFRYVDVIIGAIGACSVLVLAFALVGVWANRTTPGDEMAPGMVGALCGCALVIAGVALVVYVQRQLLVQATLTAEQARSLRAELDEVI</sequence>
<proteinExistence type="predicted"/>
<reference evidence="3" key="1">
    <citation type="journal article" date="2019" name="Int. J. Syst. Evol. Microbiol.">
        <title>The Global Catalogue of Microorganisms (GCM) 10K type strain sequencing project: providing services to taxonomists for standard genome sequencing and annotation.</title>
        <authorList>
            <consortium name="The Broad Institute Genomics Platform"/>
            <consortium name="The Broad Institute Genome Sequencing Center for Infectious Disease"/>
            <person name="Wu L."/>
            <person name="Ma J."/>
        </authorList>
    </citation>
    <scope>NUCLEOTIDE SEQUENCE [LARGE SCALE GENOMIC DNA]</scope>
    <source>
        <strain evidence="3">CGMCC 1.16455</strain>
    </source>
</reference>
<name>A0ABW0FEV7_9MICO</name>
<gene>
    <name evidence="2" type="ORF">ACFPK8_10430</name>
</gene>
<keyword evidence="1" id="KW-1133">Transmembrane helix</keyword>
<dbReference type="EMBL" id="JBHSLN010000023">
    <property type="protein sequence ID" value="MFC5297927.1"/>
    <property type="molecule type" value="Genomic_DNA"/>
</dbReference>
<dbReference type="Proteomes" id="UP001595937">
    <property type="component" value="Unassembled WGS sequence"/>
</dbReference>
<feature type="transmembrane region" description="Helical" evidence="1">
    <location>
        <begin position="38"/>
        <end position="66"/>
    </location>
</feature>
<feature type="transmembrane region" description="Helical" evidence="1">
    <location>
        <begin position="86"/>
        <end position="108"/>
    </location>
</feature>
<keyword evidence="1" id="KW-0812">Transmembrane</keyword>